<dbReference type="InterPro" id="IPR001002">
    <property type="entry name" value="Chitin-bd_1"/>
</dbReference>
<dbReference type="AlphaFoldDB" id="A0AAV9H3M4"/>
<gene>
    <name evidence="7" type="ORF">QBC34DRAFT_433508</name>
</gene>
<dbReference type="GO" id="GO:0006032">
    <property type="term" value="P:chitin catabolic process"/>
    <property type="evidence" value="ECO:0007669"/>
    <property type="project" value="TreeGrafter"/>
</dbReference>
<name>A0AAV9H3M4_9PEZI</name>
<dbReference type="GO" id="GO:0008061">
    <property type="term" value="F:chitin binding"/>
    <property type="evidence" value="ECO:0007669"/>
    <property type="project" value="UniProtKB-UniRule"/>
</dbReference>
<keyword evidence="3" id="KW-1015">Disulfide bond</keyword>
<keyword evidence="8" id="KW-1185">Reference proteome</keyword>
<feature type="domain" description="GH18" evidence="6">
    <location>
        <begin position="20"/>
        <end position="431"/>
    </location>
</feature>
<evidence type="ECO:0000313" key="7">
    <source>
        <dbReference type="EMBL" id="KAK4454569.1"/>
    </source>
</evidence>
<organism evidence="7 8">
    <name type="scientific">Podospora aff. communis PSN243</name>
    <dbReference type="NCBI Taxonomy" id="3040156"/>
    <lineage>
        <taxon>Eukaryota</taxon>
        <taxon>Fungi</taxon>
        <taxon>Dikarya</taxon>
        <taxon>Ascomycota</taxon>
        <taxon>Pezizomycotina</taxon>
        <taxon>Sordariomycetes</taxon>
        <taxon>Sordariomycetidae</taxon>
        <taxon>Sordariales</taxon>
        <taxon>Podosporaceae</taxon>
        <taxon>Podospora</taxon>
    </lineage>
</organism>
<dbReference type="Gene3D" id="3.20.20.80">
    <property type="entry name" value="Glycosidases"/>
    <property type="match status" value="1"/>
</dbReference>
<feature type="disulfide bond" evidence="3">
    <location>
        <begin position="321"/>
        <end position="335"/>
    </location>
</feature>
<dbReference type="EC" id="3.2.1.14" evidence="1"/>
<dbReference type="PANTHER" id="PTHR11177">
    <property type="entry name" value="CHITINASE"/>
    <property type="match status" value="1"/>
</dbReference>
<keyword evidence="7" id="KW-0378">Hydrolase</keyword>
<feature type="disulfide bond" evidence="3">
    <location>
        <begin position="316"/>
        <end position="328"/>
    </location>
</feature>
<dbReference type="SUPFAM" id="SSF57016">
    <property type="entry name" value="Plant lectins/antimicrobial peptides"/>
    <property type="match status" value="1"/>
</dbReference>
<dbReference type="InterPro" id="IPR017853">
    <property type="entry name" value="GH"/>
</dbReference>
<dbReference type="Pfam" id="PF00187">
    <property type="entry name" value="Chitin_bind_1"/>
    <property type="match status" value="1"/>
</dbReference>
<dbReference type="Pfam" id="PF00704">
    <property type="entry name" value="Glyco_hydro_18"/>
    <property type="match status" value="1"/>
</dbReference>
<dbReference type="SMART" id="SM00270">
    <property type="entry name" value="ChtBD1"/>
    <property type="match status" value="1"/>
</dbReference>
<comment type="caution">
    <text evidence="3">Lacks conserved residue(s) required for the propagation of feature annotation.</text>
</comment>
<evidence type="ECO:0000256" key="1">
    <source>
        <dbReference type="ARBA" id="ARBA00012729"/>
    </source>
</evidence>
<feature type="domain" description="Chitin-binding type-1" evidence="5">
    <location>
        <begin position="305"/>
        <end position="348"/>
    </location>
</feature>
<accession>A0AAV9H3M4</accession>
<dbReference type="InterPro" id="IPR011583">
    <property type="entry name" value="Chitinase_II/V-like_cat"/>
</dbReference>
<dbReference type="CDD" id="cd00035">
    <property type="entry name" value="ChtBD1"/>
    <property type="match status" value="1"/>
</dbReference>
<evidence type="ECO:0000256" key="3">
    <source>
        <dbReference type="PROSITE-ProRule" id="PRU00261"/>
    </source>
</evidence>
<evidence type="ECO:0000256" key="4">
    <source>
        <dbReference type="SAM" id="SignalP"/>
    </source>
</evidence>
<dbReference type="InterPro" id="IPR001223">
    <property type="entry name" value="Glyco_hydro18_cat"/>
</dbReference>
<keyword evidence="2 3" id="KW-0147">Chitin-binding</keyword>
<dbReference type="SMART" id="SM00636">
    <property type="entry name" value="Glyco_18"/>
    <property type="match status" value="1"/>
</dbReference>
<dbReference type="PROSITE" id="PS50941">
    <property type="entry name" value="CHIT_BIND_I_2"/>
    <property type="match status" value="1"/>
</dbReference>
<evidence type="ECO:0000313" key="8">
    <source>
        <dbReference type="Proteomes" id="UP001321760"/>
    </source>
</evidence>
<dbReference type="PANTHER" id="PTHR11177:SF337">
    <property type="entry name" value="CHITINASE"/>
    <property type="match status" value="1"/>
</dbReference>
<reference evidence="7" key="1">
    <citation type="journal article" date="2023" name="Mol. Phylogenet. Evol.">
        <title>Genome-scale phylogeny and comparative genomics of the fungal order Sordariales.</title>
        <authorList>
            <person name="Hensen N."/>
            <person name="Bonometti L."/>
            <person name="Westerberg I."/>
            <person name="Brannstrom I.O."/>
            <person name="Guillou S."/>
            <person name="Cros-Aarteil S."/>
            <person name="Calhoun S."/>
            <person name="Haridas S."/>
            <person name="Kuo A."/>
            <person name="Mondo S."/>
            <person name="Pangilinan J."/>
            <person name="Riley R."/>
            <person name="LaButti K."/>
            <person name="Andreopoulos B."/>
            <person name="Lipzen A."/>
            <person name="Chen C."/>
            <person name="Yan M."/>
            <person name="Daum C."/>
            <person name="Ng V."/>
            <person name="Clum A."/>
            <person name="Steindorff A."/>
            <person name="Ohm R.A."/>
            <person name="Martin F."/>
            <person name="Silar P."/>
            <person name="Natvig D.O."/>
            <person name="Lalanne C."/>
            <person name="Gautier V."/>
            <person name="Ament-Velasquez S.L."/>
            <person name="Kruys A."/>
            <person name="Hutchinson M.I."/>
            <person name="Powell A.J."/>
            <person name="Barry K."/>
            <person name="Miller A.N."/>
            <person name="Grigoriev I.V."/>
            <person name="Debuchy R."/>
            <person name="Gladieux P."/>
            <person name="Hiltunen Thoren M."/>
            <person name="Johannesson H."/>
        </authorList>
    </citation>
    <scope>NUCLEOTIDE SEQUENCE</scope>
    <source>
        <strain evidence="7">PSN243</strain>
    </source>
</reference>
<dbReference type="GO" id="GO:0005576">
    <property type="term" value="C:extracellular region"/>
    <property type="evidence" value="ECO:0007669"/>
    <property type="project" value="TreeGrafter"/>
</dbReference>
<dbReference type="GO" id="GO:0008843">
    <property type="term" value="F:endochitinase activity"/>
    <property type="evidence" value="ECO:0007669"/>
    <property type="project" value="UniProtKB-EC"/>
</dbReference>
<reference evidence="7" key="2">
    <citation type="submission" date="2023-05" db="EMBL/GenBank/DDBJ databases">
        <authorList>
            <consortium name="Lawrence Berkeley National Laboratory"/>
            <person name="Steindorff A."/>
            <person name="Hensen N."/>
            <person name="Bonometti L."/>
            <person name="Westerberg I."/>
            <person name="Brannstrom I.O."/>
            <person name="Guillou S."/>
            <person name="Cros-Aarteil S."/>
            <person name="Calhoun S."/>
            <person name="Haridas S."/>
            <person name="Kuo A."/>
            <person name="Mondo S."/>
            <person name="Pangilinan J."/>
            <person name="Riley R."/>
            <person name="Labutti K."/>
            <person name="Andreopoulos B."/>
            <person name="Lipzen A."/>
            <person name="Chen C."/>
            <person name="Yanf M."/>
            <person name="Daum C."/>
            <person name="Ng V."/>
            <person name="Clum A."/>
            <person name="Ohm R."/>
            <person name="Martin F."/>
            <person name="Silar P."/>
            <person name="Natvig D."/>
            <person name="Lalanne C."/>
            <person name="Gautier V."/>
            <person name="Ament-Velasquez S.L."/>
            <person name="Kruys A."/>
            <person name="Hutchinson M.I."/>
            <person name="Powell A.J."/>
            <person name="Barry K."/>
            <person name="Miller A.N."/>
            <person name="Grigoriev I.V."/>
            <person name="Debuchy R."/>
            <person name="Gladieux P."/>
            <person name="Thoren M.H."/>
            <person name="Johannesson H."/>
        </authorList>
    </citation>
    <scope>NUCLEOTIDE SEQUENCE</scope>
    <source>
        <strain evidence="7">PSN243</strain>
    </source>
</reference>
<dbReference type="GO" id="GO:0005975">
    <property type="term" value="P:carbohydrate metabolic process"/>
    <property type="evidence" value="ECO:0007669"/>
    <property type="project" value="InterPro"/>
</dbReference>
<dbReference type="InterPro" id="IPR050314">
    <property type="entry name" value="Glycosyl_Hydrlase_18"/>
</dbReference>
<sequence>MRSLILACLAAAASAASTKTRYILYFDQWHKAVLPNNTVTAGITHVVTAFANSALFTTDPVGEYVPFMNLTSIRAMFDPGTKVCMAIGGWGDTDGFGVGAATDASRKLFAKNVAKTVKKLGYDCVDVDWEFPGGNGEDYKRKPNSGKVSEIETYPLLLSEIKKALTCHGHELSIAVPAKERDMIAYTAEQVPKINKIVDFVNVMTYDIMNRRDNVTNHHTSLTGSLAAIDTYISRGFTPSKLNLGFAFYAKWFTTAPGVTCNEPIGCPTELLEDANGEDTGKAGTVTFEVANFASVPANLTDSPDASCGAGSYYRCANNACCSSAGYCGTTPAHCGSGCQSGYGRCDGPSIKDSFNTALANQQYDVVNGGQWYWDAEPRIFWTWDTPQIITRKFAEIIAQKGLGGAFAWSLAQDSHDWSRLLAMQAGVKGL</sequence>
<dbReference type="EMBL" id="MU865916">
    <property type="protein sequence ID" value="KAK4454569.1"/>
    <property type="molecule type" value="Genomic_DNA"/>
</dbReference>
<dbReference type="Proteomes" id="UP001321760">
    <property type="component" value="Unassembled WGS sequence"/>
</dbReference>
<feature type="signal peptide" evidence="4">
    <location>
        <begin position="1"/>
        <end position="15"/>
    </location>
</feature>
<protein>
    <recommendedName>
        <fullName evidence="1">chitinase</fullName>
        <ecNumber evidence="1">3.2.1.14</ecNumber>
    </recommendedName>
</protein>
<comment type="caution">
    <text evidence="7">The sequence shown here is derived from an EMBL/GenBank/DDBJ whole genome shotgun (WGS) entry which is preliminary data.</text>
</comment>
<feature type="chain" id="PRO_5043451693" description="chitinase" evidence="4">
    <location>
        <begin position="16"/>
        <end position="431"/>
    </location>
</feature>
<dbReference type="SUPFAM" id="SSF51445">
    <property type="entry name" value="(Trans)glycosidases"/>
    <property type="match status" value="1"/>
</dbReference>
<dbReference type="InterPro" id="IPR036861">
    <property type="entry name" value="Endochitinase-like_sf"/>
</dbReference>
<keyword evidence="4" id="KW-0732">Signal</keyword>
<dbReference type="Gene3D" id="3.30.60.10">
    <property type="entry name" value="Endochitinase-like"/>
    <property type="match status" value="1"/>
</dbReference>
<proteinExistence type="predicted"/>
<evidence type="ECO:0000259" key="5">
    <source>
        <dbReference type="PROSITE" id="PS50941"/>
    </source>
</evidence>
<evidence type="ECO:0000259" key="6">
    <source>
        <dbReference type="PROSITE" id="PS51910"/>
    </source>
</evidence>
<evidence type="ECO:0000256" key="2">
    <source>
        <dbReference type="ARBA" id="ARBA00022669"/>
    </source>
</evidence>
<dbReference type="PROSITE" id="PS51910">
    <property type="entry name" value="GH18_2"/>
    <property type="match status" value="1"/>
</dbReference>